<gene>
    <name evidence="16" type="primary">ribF</name>
    <name evidence="16" type="ORF">F0161_07000</name>
</gene>
<dbReference type="SMART" id="SM00904">
    <property type="entry name" value="Flavokinase"/>
    <property type="match status" value="1"/>
</dbReference>
<dbReference type="SUPFAM" id="SSF82114">
    <property type="entry name" value="Riboflavin kinase-like"/>
    <property type="match status" value="1"/>
</dbReference>
<comment type="pathway">
    <text evidence="1 14">Cofactor biosynthesis; FAD biosynthesis; FAD from FMN: step 1/1.</text>
</comment>
<dbReference type="SUPFAM" id="SSF52374">
    <property type="entry name" value="Nucleotidylyl transferase"/>
    <property type="match status" value="1"/>
</dbReference>
<evidence type="ECO:0000313" key="16">
    <source>
        <dbReference type="EMBL" id="QER67628.1"/>
    </source>
</evidence>
<keyword evidence="9 14" id="KW-0274">FAD</keyword>
<dbReference type="PANTHER" id="PTHR22749">
    <property type="entry name" value="RIBOFLAVIN KINASE/FMN ADENYLYLTRANSFERASE"/>
    <property type="match status" value="1"/>
</dbReference>
<dbReference type="Pfam" id="PF01687">
    <property type="entry name" value="Flavokinase"/>
    <property type="match status" value="1"/>
</dbReference>
<proteinExistence type="inferred from homology"/>
<evidence type="ECO:0000256" key="2">
    <source>
        <dbReference type="ARBA" id="ARBA00005201"/>
    </source>
</evidence>
<keyword evidence="7 14" id="KW-0547">Nucleotide-binding</keyword>
<comment type="catalytic activity">
    <reaction evidence="13 14">
        <text>FMN + ATP + H(+) = FAD + diphosphate</text>
        <dbReference type="Rhea" id="RHEA:17237"/>
        <dbReference type="ChEBI" id="CHEBI:15378"/>
        <dbReference type="ChEBI" id="CHEBI:30616"/>
        <dbReference type="ChEBI" id="CHEBI:33019"/>
        <dbReference type="ChEBI" id="CHEBI:57692"/>
        <dbReference type="ChEBI" id="CHEBI:58210"/>
        <dbReference type="EC" id="2.7.7.2"/>
    </reaction>
</comment>
<comment type="catalytic activity">
    <reaction evidence="12 14">
        <text>riboflavin + ATP = FMN + ADP + H(+)</text>
        <dbReference type="Rhea" id="RHEA:14357"/>
        <dbReference type="ChEBI" id="CHEBI:15378"/>
        <dbReference type="ChEBI" id="CHEBI:30616"/>
        <dbReference type="ChEBI" id="CHEBI:57986"/>
        <dbReference type="ChEBI" id="CHEBI:58210"/>
        <dbReference type="ChEBI" id="CHEBI:456216"/>
        <dbReference type="EC" id="2.7.1.26"/>
    </reaction>
</comment>
<name>A0A5P1X5Q9_9LACO</name>
<dbReference type="InterPro" id="IPR002606">
    <property type="entry name" value="Riboflavin_kinase_bac"/>
</dbReference>
<evidence type="ECO:0000256" key="14">
    <source>
        <dbReference type="PIRNR" id="PIRNR004491"/>
    </source>
</evidence>
<accession>A0A5P1X5Q9</accession>
<dbReference type="EMBL" id="CP043939">
    <property type="protein sequence ID" value="QER67628.1"/>
    <property type="molecule type" value="Genomic_DNA"/>
</dbReference>
<dbReference type="Pfam" id="PF06574">
    <property type="entry name" value="FAD_syn"/>
    <property type="match status" value="1"/>
</dbReference>
<dbReference type="InterPro" id="IPR015864">
    <property type="entry name" value="FAD_synthase"/>
</dbReference>
<dbReference type="AlphaFoldDB" id="A0A5P1X5Q9"/>
<keyword evidence="5 14" id="KW-0808">Transferase</keyword>
<dbReference type="InterPro" id="IPR023468">
    <property type="entry name" value="Riboflavin_kinase"/>
</dbReference>
<dbReference type="RefSeq" id="WP_150204160.1">
    <property type="nucleotide sequence ID" value="NZ_CP043939.1"/>
</dbReference>
<dbReference type="PIRSF" id="PIRSF004491">
    <property type="entry name" value="FAD_Synth"/>
    <property type="match status" value="1"/>
</dbReference>
<dbReference type="GO" id="GO:0006747">
    <property type="term" value="P:FAD biosynthetic process"/>
    <property type="evidence" value="ECO:0007669"/>
    <property type="project" value="UniProtKB-UniRule"/>
</dbReference>
<dbReference type="EC" id="2.7.1.26" evidence="14"/>
<dbReference type="EC" id="2.7.7.2" evidence="14"/>
<keyword evidence="6 14" id="KW-0548">Nucleotidyltransferase</keyword>
<dbReference type="GO" id="GO:0009231">
    <property type="term" value="P:riboflavin biosynthetic process"/>
    <property type="evidence" value="ECO:0007669"/>
    <property type="project" value="InterPro"/>
</dbReference>
<evidence type="ECO:0000256" key="8">
    <source>
        <dbReference type="ARBA" id="ARBA00022777"/>
    </source>
</evidence>
<dbReference type="InterPro" id="IPR015865">
    <property type="entry name" value="Riboflavin_kinase_bac/euk"/>
</dbReference>
<dbReference type="GO" id="GO:0005524">
    <property type="term" value="F:ATP binding"/>
    <property type="evidence" value="ECO:0007669"/>
    <property type="project" value="UniProtKB-UniRule"/>
</dbReference>
<dbReference type="FunFam" id="3.40.50.620:FF:000021">
    <property type="entry name" value="Riboflavin biosynthesis protein"/>
    <property type="match status" value="1"/>
</dbReference>
<keyword evidence="8 14" id="KW-0418">Kinase</keyword>
<organism evidence="16 17">
    <name type="scientific">Paucilactobacillus nenjiangensis</name>
    <dbReference type="NCBI Taxonomy" id="1296540"/>
    <lineage>
        <taxon>Bacteria</taxon>
        <taxon>Bacillati</taxon>
        <taxon>Bacillota</taxon>
        <taxon>Bacilli</taxon>
        <taxon>Lactobacillales</taxon>
        <taxon>Lactobacillaceae</taxon>
        <taxon>Paucilactobacillus</taxon>
    </lineage>
</organism>
<dbReference type="GO" id="GO:0009398">
    <property type="term" value="P:FMN biosynthetic process"/>
    <property type="evidence" value="ECO:0007669"/>
    <property type="project" value="UniProtKB-UniRule"/>
</dbReference>
<evidence type="ECO:0000256" key="13">
    <source>
        <dbReference type="ARBA" id="ARBA00049494"/>
    </source>
</evidence>
<dbReference type="InterPro" id="IPR014729">
    <property type="entry name" value="Rossmann-like_a/b/a_fold"/>
</dbReference>
<feature type="domain" description="Riboflavin kinase" evidence="15">
    <location>
        <begin position="185"/>
        <end position="310"/>
    </location>
</feature>
<dbReference type="CDD" id="cd02064">
    <property type="entry name" value="FAD_synthetase_N"/>
    <property type="match status" value="1"/>
</dbReference>
<dbReference type="PANTHER" id="PTHR22749:SF6">
    <property type="entry name" value="RIBOFLAVIN KINASE"/>
    <property type="match status" value="1"/>
</dbReference>
<keyword evidence="4 14" id="KW-0288">FMN</keyword>
<dbReference type="GO" id="GO:0003919">
    <property type="term" value="F:FMN adenylyltransferase activity"/>
    <property type="evidence" value="ECO:0007669"/>
    <property type="project" value="UniProtKB-UniRule"/>
</dbReference>
<dbReference type="OrthoDB" id="9803667at2"/>
<dbReference type="Proteomes" id="UP000325295">
    <property type="component" value="Chromosome"/>
</dbReference>
<evidence type="ECO:0000259" key="15">
    <source>
        <dbReference type="SMART" id="SM00904"/>
    </source>
</evidence>
<comment type="pathway">
    <text evidence="2 14">Cofactor biosynthesis; FMN biosynthesis; FMN from riboflavin (ATP route): step 1/1.</text>
</comment>
<dbReference type="KEGG" id="lnn:F0161_07000"/>
<keyword evidence="10 14" id="KW-0067">ATP-binding</keyword>
<evidence type="ECO:0000256" key="6">
    <source>
        <dbReference type="ARBA" id="ARBA00022695"/>
    </source>
</evidence>
<dbReference type="UniPathway" id="UPA00277">
    <property type="reaction ID" value="UER00407"/>
</dbReference>
<evidence type="ECO:0000256" key="11">
    <source>
        <dbReference type="ARBA" id="ARBA00023268"/>
    </source>
</evidence>
<evidence type="ECO:0000256" key="1">
    <source>
        <dbReference type="ARBA" id="ARBA00004726"/>
    </source>
</evidence>
<dbReference type="InterPro" id="IPR023465">
    <property type="entry name" value="Riboflavin_kinase_dom_sf"/>
</dbReference>
<dbReference type="NCBIfam" id="TIGR00083">
    <property type="entry name" value="ribF"/>
    <property type="match status" value="1"/>
</dbReference>
<evidence type="ECO:0000256" key="12">
    <source>
        <dbReference type="ARBA" id="ARBA00047880"/>
    </source>
</evidence>
<evidence type="ECO:0000256" key="5">
    <source>
        <dbReference type="ARBA" id="ARBA00022679"/>
    </source>
</evidence>
<dbReference type="GO" id="GO:0008531">
    <property type="term" value="F:riboflavin kinase activity"/>
    <property type="evidence" value="ECO:0007669"/>
    <property type="project" value="UniProtKB-UniRule"/>
</dbReference>
<evidence type="ECO:0000313" key="17">
    <source>
        <dbReference type="Proteomes" id="UP000325295"/>
    </source>
</evidence>
<evidence type="ECO:0000256" key="4">
    <source>
        <dbReference type="ARBA" id="ARBA00022643"/>
    </source>
</evidence>
<keyword evidence="11" id="KW-0511">Multifunctional enzyme</keyword>
<evidence type="ECO:0000256" key="7">
    <source>
        <dbReference type="ARBA" id="ARBA00022741"/>
    </source>
</evidence>
<dbReference type="UniPathway" id="UPA00276">
    <property type="reaction ID" value="UER00406"/>
</dbReference>
<protein>
    <recommendedName>
        <fullName evidence="14">Riboflavin biosynthesis protein</fullName>
    </recommendedName>
    <domain>
        <recommendedName>
            <fullName evidence="14">Riboflavin kinase</fullName>
            <ecNumber evidence="14">2.7.1.26</ecNumber>
        </recommendedName>
        <alternativeName>
            <fullName evidence="14">Flavokinase</fullName>
        </alternativeName>
    </domain>
    <domain>
        <recommendedName>
            <fullName evidence="14">FMN adenylyltransferase</fullName>
            <ecNumber evidence="14">2.7.7.2</ecNumber>
        </recommendedName>
        <alternativeName>
            <fullName evidence="14">FAD pyrophosphorylase</fullName>
        </alternativeName>
        <alternativeName>
            <fullName evidence="14">FAD synthase</fullName>
        </alternativeName>
    </domain>
</protein>
<reference evidence="16 17" key="1">
    <citation type="submission" date="2019-09" db="EMBL/GenBank/DDBJ databases">
        <title>Complete Genome Sequence of Lactobacillus nenjiangensis SH-Y15, isolated from sauerkraut.</title>
        <authorList>
            <person name="Yang H."/>
        </authorList>
    </citation>
    <scope>NUCLEOTIDE SEQUENCE [LARGE SCALE GENOMIC DNA]</scope>
    <source>
        <strain evidence="16 17">SH-Y15</strain>
    </source>
</reference>
<dbReference type="Gene3D" id="2.40.30.30">
    <property type="entry name" value="Riboflavin kinase-like"/>
    <property type="match status" value="1"/>
</dbReference>
<evidence type="ECO:0000256" key="9">
    <source>
        <dbReference type="ARBA" id="ARBA00022827"/>
    </source>
</evidence>
<evidence type="ECO:0000256" key="10">
    <source>
        <dbReference type="ARBA" id="ARBA00022840"/>
    </source>
</evidence>
<keyword evidence="17" id="KW-1185">Reference proteome</keyword>
<evidence type="ECO:0000256" key="3">
    <source>
        <dbReference type="ARBA" id="ARBA00022630"/>
    </source>
</evidence>
<keyword evidence="3 14" id="KW-0285">Flavoprotein</keyword>
<dbReference type="Gene3D" id="3.40.50.620">
    <property type="entry name" value="HUPs"/>
    <property type="match status" value="1"/>
</dbReference>
<sequence length="318" mass="35981">MKVINLHQPFNQNEIPGGDIVLAMGFFDGVHRGHQAVIAEAKQRAKALKLPLAVLTYDHHPSIVYTTTKNQQTYLSSLPRKLSLLEAQGVDLVYVVSFTSALSALGPQQFVDDYLVRFHTKVAVAGFDHTYGPPDISTMDKLAGYAKSRFEVVIVKSENENQEKISSTKIRYLLDDGKIAEANELFGYAYQTTGLVVHGEARGRTLGFPTANIDWPIEERMPRIGVYAVQLKVSNQWYNGMASIGHNVTFGDARPKTLEINLFDFNQAIYGENVEVRWVSWLRDEVKYTTVENLIKQLQQDEIDSRKILERYVEKIKN</sequence>
<comment type="similarity">
    <text evidence="14">Belongs to the ribF family.</text>
</comment>